<dbReference type="Gene3D" id="3.40.50.410">
    <property type="entry name" value="von Willebrand factor, type A domain"/>
    <property type="match status" value="1"/>
</dbReference>
<dbReference type="GeneID" id="14911531"/>
<dbReference type="PROSITE" id="PS50234">
    <property type="entry name" value="VWFA"/>
    <property type="match status" value="1"/>
</dbReference>
<dbReference type="OrthoDB" id="25620at2759"/>
<dbReference type="SMART" id="SM00327">
    <property type="entry name" value="VWA"/>
    <property type="match status" value="1"/>
</dbReference>
<sequence length="740" mass="81898">MANQVTSVDIHRKGTNVDTGHFKTAAFTCHTMFGDDSGTNEGSQVRLRKRMAKNLQANMVEVLLCVDDSGSISDPDFVKLRQAGEEILRISASNNGARFAGVMFHSTSTIVSPWRQSAIEVQQALNSHVRKRGGTNTSQGLTDAQQLYSRGRNNAKRLLFLLTDGEANDKADAERLAAQLKFTQGAMVFVLAVGKHFDMDHLAKVASYGCLYRVDNYEALLEALKDNERNDSSVQHDLHVTLRAYTVNSPVKFSQDLKYQLEVHNVGTVALPAGTRIWLSEQGHYFNETCVNLPHSLEVGDKTQLSFTLNSQKRHFRHLSDGVQFSIKHPHGAQVYCDMNEIEFRSQDFIGNFIGYRPPSPATCLNILMFGVIGSGKSSFTNTILSAFSDQVMDNAQVGGDGDHCTTDYRRFHLGQLCGLTGTEIALWDSWGLDEETYGNDFLMTLLRGDLPSGYEMVNVSIVDGAKRDPDNMHQVDRRIHGVLMFVPINILEDSVMLLRIKDALRLTNKMKLNAQVVVTRADTVSGKQNRVTLQERIAKELNLAPLRVNLVKNYIKVRDKDFGIDKVALRVFADIVDTAHQYVKTYVAASPSSPTCSPVDSPQRHFHVEKPNDPGSPYVPRQAAPQPSSHQSTSASTPPPSSGADTLLVHHGPKVVKVKYNDSTTFYSLLKTVCFQYRLPHDLYALADAPVEVRLLGGGQGLLLHRTHRRLSGAVLISCPLETVVSPSRPSDNTTVLPP</sequence>
<feature type="compositionally biased region" description="Polar residues" evidence="1">
    <location>
        <begin position="591"/>
        <end position="601"/>
    </location>
</feature>
<dbReference type="InterPro" id="IPR050525">
    <property type="entry name" value="ECM_Assembly_Org"/>
</dbReference>
<proteinExistence type="predicted"/>
<evidence type="ECO:0000256" key="1">
    <source>
        <dbReference type="SAM" id="MobiDB-lite"/>
    </source>
</evidence>
<dbReference type="SUPFAM" id="SSF52540">
    <property type="entry name" value="P-loop containing nucleoside triphosphate hydrolases"/>
    <property type="match status" value="1"/>
</dbReference>
<dbReference type="Gene3D" id="3.40.50.300">
    <property type="entry name" value="P-loop containing nucleotide triphosphate hydrolases"/>
    <property type="match status" value="1"/>
</dbReference>
<dbReference type="Proteomes" id="UP000011083">
    <property type="component" value="Unassembled WGS sequence"/>
</dbReference>
<dbReference type="InterPro" id="IPR002035">
    <property type="entry name" value="VWF_A"/>
</dbReference>
<feature type="domain" description="VWFA" evidence="2">
    <location>
        <begin position="61"/>
        <end position="228"/>
    </location>
</feature>
<dbReference type="CDD" id="cd00198">
    <property type="entry name" value="vWFA"/>
    <property type="match status" value="1"/>
</dbReference>
<dbReference type="EMBL" id="KB008157">
    <property type="protein sequence ID" value="ELR11114.1"/>
    <property type="molecule type" value="Genomic_DNA"/>
</dbReference>
<dbReference type="RefSeq" id="XP_004333127.1">
    <property type="nucleotide sequence ID" value="XM_004333079.1"/>
</dbReference>
<feature type="compositionally biased region" description="Basic and acidic residues" evidence="1">
    <location>
        <begin position="603"/>
        <end position="613"/>
    </location>
</feature>
<dbReference type="KEGG" id="acan:ACA1_351920"/>
<dbReference type="SUPFAM" id="SSF53300">
    <property type="entry name" value="vWA-like"/>
    <property type="match status" value="1"/>
</dbReference>
<dbReference type="InterPro" id="IPR036465">
    <property type="entry name" value="vWFA_dom_sf"/>
</dbReference>
<evidence type="ECO:0000313" key="3">
    <source>
        <dbReference type="EMBL" id="ELR11114.1"/>
    </source>
</evidence>
<feature type="compositionally biased region" description="Low complexity" evidence="1">
    <location>
        <begin position="623"/>
        <end position="637"/>
    </location>
</feature>
<accession>L8GE58</accession>
<name>L8GE58_ACACF</name>
<organism evidence="3 4">
    <name type="scientific">Acanthamoeba castellanii (strain ATCC 30010 / Neff)</name>
    <dbReference type="NCBI Taxonomy" id="1257118"/>
    <lineage>
        <taxon>Eukaryota</taxon>
        <taxon>Amoebozoa</taxon>
        <taxon>Discosea</taxon>
        <taxon>Longamoebia</taxon>
        <taxon>Centramoebida</taxon>
        <taxon>Acanthamoebidae</taxon>
        <taxon>Acanthamoeba</taxon>
    </lineage>
</organism>
<dbReference type="AlphaFoldDB" id="L8GE58"/>
<gene>
    <name evidence="3" type="ORF">ACA1_351920</name>
</gene>
<dbReference type="PANTHER" id="PTHR24020">
    <property type="entry name" value="COLLAGEN ALPHA"/>
    <property type="match status" value="1"/>
</dbReference>
<dbReference type="VEuPathDB" id="AmoebaDB:ACA1_351920"/>
<dbReference type="InterPro" id="IPR027417">
    <property type="entry name" value="P-loop_NTPase"/>
</dbReference>
<evidence type="ECO:0000259" key="2">
    <source>
        <dbReference type="PROSITE" id="PS50234"/>
    </source>
</evidence>
<dbReference type="Pfam" id="PF00092">
    <property type="entry name" value="VWA"/>
    <property type="match status" value="1"/>
</dbReference>
<feature type="region of interest" description="Disordered" evidence="1">
    <location>
        <begin position="590"/>
        <end position="647"/>
    </location>
</feature>
<protein>
    <submittedName>
        <fullName evidence="3">von Willebrand factor type A domain containing protein</fullName>
    </submittedName>
</protein>
<reference evidence="3 4" key="1">
    <citation type="journal article" date="2013" name="Genome Biol.">
        <title>Genome of Acanthamoeba castellanii highlights extensive lateral gene transfer and early evolution of tyrosine kinase signaling.</title>
        <authorList>
            <person name="Clarke M."/>
            <person name="Lohan A.J."/>
            <person name="Liu B."/>
            <person name="Lagkouvardos I."/>
            <person name="Roy S."/>
            <person name="Zafar N."/>
            <person name="Bertelli C."/>
            <person name="Schilde C."/>
            <person name="Kianianmomeni A."/>
            <person name="Burglin T.R."/>
            <person name="Frech C."/>
            <person name="Turcotte B."/>
            <person name="Kopec K.O."/>
            <person name="Synnott J.M."/>
            <person name="Choo C."/>
            <person name="Paponov I."/>
            <person name="Finkler A."/>
            <person name="Soon Heng Tan C."/>
            <person name="Hutchins A.P."/>
            <person name="Weinmeier T."/>
            <person name="Rattei T."/>
            <person name="Chu J.S."/>
            <person name="Gimenez G."/>
            <person name="Irimia M."/>
            <person name="Rigden D.J."/>
            <person name="Fitzpatrick D.A."/>
            <person name="Lorenzo-Morales J."/>
            <person name="Bateman A."/>
            <person name="Chiu C.H."/>
            <person name="Tang P."/>
            <person name="Hegemann P."/>
            <person name="Fromm H."/>
            <person name="Raoult D."/>
            <person name="Greub G."/>
            <person name="Miranda-Saavedra D."/>
            <person name="Chen N."/>
            <person name="Nash P."/>
            <person name="Ginger M.L."/>
            <person name="Horn M."/>
            <person name="Schaap P."/>
            <person name="Caler L."/>
            <person name="Loftus B."/>
        </authorList>
    </citation>
    <scope>NUCLEOTIDE SEQUENCE [LARGE SCALE GENOMIC DNA]</scope>
    <source>
        <strain evidence="3 4">Neff</strain>
    </source>
</reference>
<evidence type="ECO:0000313" key="4">
    <source>
        <dbReference type="Proteomes" id="UP000011083"/>
    </source>
</evidence>
<keyword evidence="4" id="KW-1185">Reference proteome</keyword>